<gene>
    <name evidence="4" type="ORF">ABB30_08785</name>
</gene>
<feature type="domain" description="SAF" evidence="2">
    <location>
        <begin position="53"/>
        <end position="108"/>
    </location>
</feature>
<dbReference type="CDD" id="cd11614">
    <property type="entry name" value="SAF_CpaB_FlgA_like"/>
    <property type="match status" value="1"/>
</dbReference>
<feature type="region of interest" description="Disordered" evidence="1">
    <location>
        <begin position="195"/>
        <end position="225"/>
    </location>
</feature>
<comment type="caution">
    <text evidence="4">The sequence shown here is derived from an EMBL/GenBank/DDBJ whole genome shotgun (WGS) entry which is preliminary data.</text>
</comment>
<dbReference type="NCBIfam" id="TIGR03177">
    <property type="entry name" value="pilus_cpaB"/>
    <property type="match status" value="1"/>
</dbReference>
<reference evidence="4 5" key="1">
    <citation type="submission" date="2015-05" db="EMBL/GenBank/DDBJ databases">
        <title>Genome sequencing and analysis of members of genus Stenotrophomonas.</title>
        <authorList>
            <person name="Patil P.P."/>
            <person name="Midha S."/>
            <person name="Patil P.B."/>
        </authorList>
    </citation>
    <scope>NUCLEOTIDE SEQUENCE [LARGE SCALE GENOMIC DNA]</scope>
    <source>
        <strain evidence="4 5">DSM 24757</strain>
    </source>
</reference>
<evidence type="ECO:0000313" key="4">
    <source>
        <dbReference type="EMBL" id="KRG76802.1"/>
    </source>
</evidence>
<evidence type="ECO:0000259" key="3">
    <source>
        <dbReference type="Pfam" id="PF16976"/>
    </source>
</evidence>
<dbReference type="InterPro" id="IPR017592">
    <property type="entry name" value="Pilus_assmbl_Flp-typ_CpaB"/>
</dbReference>
<dbReference type="Proteomes" id="UP000050956">
    <property type="component" value="Unassembled WGS sequence"/>
</dbReference>
<dbReference type="RefSeq" id="WP_057637923.1">
    <property type="nucleotide sequence ID" value="NZ_LDJM01000021.1"/>
</dbReference>
<accession>A0A0R0DDR7</accession>
<dbReference type="STRING" id="336566.ABB30_08785"/>
<sequence length="353" mass="36770">MPKTFRIIALSLVGLALLLAIIAIGLGKRGQPAPLPQQEVANGQTPARQPLTMVVAARKLDTGKPISLSDLKSIQVEQLPAGATSSLYQYDNAIPSRDIAADTPLRPELFLGGLSSQLAPGERAIAIAVDEITGVGNQIVPGDFVDVFVALPESRAGMGGEQEPAAARMIASRLRVLTYGQQSLVNDQVATPVEASQPAEAAQDERAQAITARSQNQTNSGSSNRNLASSAVLAVPPDQAGPVLLGAQEGRLFLALRNPADSGIADRERFAQPGSLLSASSNAMQGSDSLTADDRAYAGITLKGLTGQKTSQSNLRSTPARIQPVRRSNHAPASSQGVQIIRGADAPRALTSQ</sequence>
<dbReference type="InterPro" id="IPR013974">
    <property type="entry name" value="SAF"/>
</dbReference>
<organism evidence="4 5">
    <name type="scientific">Stenotrophomonas ginsengisoli</name>
    <dbReference type="NCBI Taxonomy" id="336566"/>
    <lineage>
        <taxon>Bacteria</taxon>
        <taxon>Pseudomonadati</taxon>
        <taxon>Pseudomonadota</taxon>
        <taxon>Gammaproteobacteria</taxon>
        <taxon>Lysobacterales</taxon>
        <taxon>Lysobacteraceae</taxon>
        <taxon>Stenotrophomonas</taxon>
    </lineage>
</organism>
<evidence type="ECO:0000259" key="2">
    <source>
        <dbReference type="Pfam" id="PF08666"/>
    </source>
</evidence>
<dbReference type="AlphaFoldDB" id="A0A0R0DDR7"/>
<keyword evidence="5" id="KW-1185">Reference proteome</keyword>
<feature type="region of interest" description="Disordered" evidence="1">
    <location>
        <begin position="308"/>
        <end position="353"/>
    </location>
</feature>
<proteinExistence type="predicted"/>
<feature type="compositionally biased region" description="Polar residues" evidence="1">
    <location>
        <begin position="211"/>
        <end position="225"/>
    </location>
</feature>
<feature type="compositionally biased region" description="Polar residues" evidence="1">
    <location>
        <begin position="308"/>
        <end position="317"/>
    </location>
</feature>
<feature type="domain" description="Flp pilus assembly protein RcpC/CpaB" evidence="3">
    <location>
        <begin position="112"/>
        <end position="257"/>
    </location>
</feature>
<dbReference type="Pfam" id="PF16976">
    <property type="entry name" value="RcpC"/>
    <property type="match status" value="1"/>
</dbReference>
<dbReference type="Pfam" id="PF08666">
    <property type="entry name" value="SAF"/>
    <property type="match status" value="1"/>
</dbReference>
<protein>
    <submittedName>
        <fullName evidence="4">Uncharacterized protein</fullName>
    </submittedName>
</protein>
<dbReference type="PATRIC" id="fig|336566.3.peg.1166"/>
<evidence type="ECO:0000256" key="1">
    <source>
        <dbReference type="SAM" id="MobiDB-lite"/>
    </source>
</evidence>
<dbReference type="EMBL" id="LDJM01000021">
    <property type="protein sequence ID" value="KRG76802.1"/>
    <property type="molecule type" value="Genomic_DNA"/>
</dbReference>
<dbReference type="InterPro" id="IPR031571">
    <property type="entry name" value="RcpC_dom"/>
</dbReference>
<evidence type="ECO:0000313" key="5">
    <source>
        <dbReference type="Proteomes" id="UP000050956"/>
    </source>
</evidence>
<name>A0A0R0DDR7_9GAMM</name>
<dbReference type="OrthoDB" id="146902at2"/>